<keyword evidence="5" id="KW-1185">Reference proteome</keyword>
<feature type="domain" description="SAP" evidence="3">
    <location>
        <begin position="10"/>
        <end position="44"/>
    </location>
</feature>
<dbReference type="PROSITE" id="PS50800">
    <property type="entry name" value="SAP"/>
    <property type="match status" value="1"/>
</dbReference>
<evidence type="ECO:0000259" key="3">
    <source>
        <dbReference type="PROSITE" id="PS50800"/>
    </source>
</evidence>
<sequence>MSSLYNNIVLDSFSTNVLESLLEEHGLSSHGDDADLRGRLQQYYLGWEDPSSREVKIVRGFFTPDMTKTRLVEEIEGRGFARYSTLDAQDLRRFLAIIEMKIAQEKSVAKKGSKARSAIPARRPKSEDFALSMSKLSITPKRESVSGRSDGGMSSVVDEIPNEKWREDAGKVRRVDELEVQQAKLEIQLEEINEKLEKIKGC</sequence>
<feature type="region of interest" description="Disordered" evidence="2">
    <location>
        <begin position="141"/>
        <end position="160"/>
    </location>
</feature>
<feature type="coiled-coil region" evidence="1">
    <location>
        <begin position="175"/>
        <end position="202"/>
    </location>
</feature>
<accession>A0ABR4D161</accession>
<evidence type="ECO:0000313" key="5">
    <source>
        <dbReference type="Proteomes" id="UP001595075"/>
    </source>
</evidence>
<dbReference type="InterPro" id="IPR003034">
    <property type="entry name" value="SAP_dom"/>
</dbReference>
<organism evidence="4 5">
    <name type="scientific">Oculimacula yallundae</name>
    <dbReference type="NCBI Taxonomy" id="86028"/>
    <lineage>
        <taxon>Eukaryota</taxon>
        <taxon>Fungi</taxon>
        <taxon>Dikarya</taxon>
        <taxon>Ascomycota</taxon>
        <taxon>Pezizomycotina</taxon>
        <taxon>Leotiomycetes</taxon>
        <taxon>Helotiales</taxon>
        <taxon>Ploettnerulaceae</taxon>
        <taxon>Oculimacula</taxon>
    </lineage>
</organism>
<comment type="caution">
    <text evidence="4">The sequence shown here is derived from an EMBL/GenBank/DDBJ whole genome shotgun (WGS) entry which is preliminary data.</text>
</comment>
<keyword evidence="1" id="KW-0175">Coiled coil</keyword>
<proteinExistence type="predicted"/>
<evidence type="ECO:0000256" key="1">
    <source>
        <dbReference type="SAM" id="Coils"/>
    </source>
</evidence>
<gene>
    <name evidence="4" type="ORF">VTL71DRAFT_838</name>
</gene>
<dbReference type="Proteomes" id="UP001595075">
    <property type="component" value="Unassembled WGS sequence"/>
</dbReference>
<evidence type="ECO:0000256" key="2">
    <source>
        <dbReference type="SAM" id="MobiDB-lite"/>
    </source>
</evidence>
<evidence type="ECO:0000313" key="4">
    <source>
        <dbReference type="EMBL" id="KAL2075895.1"/>
    </source>
</evidence>
<reference evidence="4 5" key="1">
    <citation type="journal article" date="2024" name="Commun. Biol.">
        <title>Comparative genomic analysis of thermophilic fungi reveals convergent evolutionary adaptations and gene losses.</title>
        <authorList>
            <person name="Steindorff A.S."/>
            <person name="Aguilar-Pontes M.V."/>
            <person name="Robinson A.J."/>
            <person name="Andreopoulos B."/>
            <person name="LaButti K."/>
            <person name="Kuo A."/>
            <person name="Mondo S."/>
            <person name="Riley R."/>
            <person name="Otillar R."/>
            <person name="Haridas S."/>
            <person name="Lipzen A."/>
            <person name="Grimwood J."/>
            <person name="Schmutz J."/>
            <person name="Clum A."/>
            <person name="Reid I.D."/>
            <person name="Moisan M.C."/>
            <person name="Butler G."/>
            <person name="Nguyen T.T.M."/>
            <person name="Dewar K."/>
            <person name="Conant G."/>
            <person name="Drula E."/>
            <person name="Henrissat B."/>
            <person name="Hansel C."/>
            <person name="Singer S."/>
            <person name="Hutchinson M.I."/>
            <person name="de Vries R.P."/>
            <person name="Natvig D.O."/>
            <person name="Powell A.J."/>
            <person name="Tsang A."/>
            <person name="Grigoriev I.V."/>
        </authorList>
    </citation>
    <scope>NUCLEOTIDE SEQUENCE [LARGE SCALE GENOMIC DNA]</scope>
    <source>
        <strain evidence="4 5">CBS 494.80</strain>
    </source>
</reference>
<protein>
    <recommendedName>
        <fullName evidence="3">SAP domain-containing protein</fullName>
    </recommendedName>
</protein>
<name>A0ABR4D161_9HELO</name>
<dbReference type="EMBL" id="JAZHXI010000001">
    <property type="protein sequence ID" value="KAL2075895.1"/>
    <property type="molecule type" value="Genomic_DNA"/>
</dbReference>